<proteinExistence type="predicted"/>
<reference evidence="3 4" key="1">
    <citation type="submission" date="2024-02" db="EMBL/GenBank/DDBJ databases">
        <title>Deinococcus xinjiangensis NBRC 107630.</title>
        <authorList>
            <person name="Ichikawa N."/>
            <person name="Katano-Makiyama Y."/>
            <person name="Hidaka K."/>
        </authorList>
    </citation>
    <scope>NUCLEOTIDE SEQUENCE [LARGE SCALE GENOMIC DNA]</scope>
    <source>
        <strain evidence="3 4">NBRC 107630</strain>
    </source>
</reference>
<comment type="caution">
    <text evidence="3">The sequence shown here is derived from an EMBL/GenBank/DDBJ whole genome shotgun (WGS) entry which is preliminary data.</text>
</comment>
<protein>
    <recommendedName>
        <fullName evidence="2">Contractile injection system tube protein N-terminal domain-containing protein</fullName>
    </recommendedName>
</protein>
<evidence type="ECO:0000313" key="4">
    <source>
        <dbReference type="Proteomes" id="UP001458946"/>
    </source>
</evidence>
<accession>A0ABP9VEQ6</accession>
<keyword evidence="4" id="KW-1185">Reference proteome</keyword>
<evidence type="ECO:0000259" key="2">
    <source>
        <dbReference type="Pfam" id="PF19266"/>
    </source>
</evidence>
<name>A0ABP9VEQ6_9DEIO</name>
<dbReference type="EMBL" id="BAABRN010000038">
    <property type="protein sequence ID" value="GAA5503106.1"/>
    <property type="molecule type" value="Genomic_DNA"/>
</dbReference>
<dbReference type="InterPro" id="IPR045361">
    <property type="entry name" value="CIS_tube_prot_N"/>
</dbReference>
<gene>
    <name evidence="3" type="ORF">Dxin01_02855</name>
</gene>
<evidence type="ECO:0000313" key="3">
    <source>
        <dbReference type="EMBL" id="GAA5503106.1"/>
    </source>
</evidence>
<dbReference type="Pfam" id="PF19266">
    <property type="entry name" value="CIS_tube"/>
    <property type="match status" value="1"/>
</dbReference>
<feature type="region of interest" description="Disordered" evidence="1">
    <location>
        <begin position="169"/>
        <end position="203"/>
    </location>
</feature>
<organism evidence="3 4">
    <name type="scientific">Deinococcus xinjiangensis</name>
    <dbReference type="NCBI Taxonomy" id="457454"/>
    <lineage>
        <taxon>Bacteria</taxon>
        <taxon>Thermotogati</taxon>
        <taxon>Deinococcota</taxon>
        <taxon>Deinococci</taxon>
        <taxon>Deinococcales</taxon>
        <taxon>Deinococcaceae</taxon>
        <taxon>Deinococcus</taxon>
    </lineage>
</organism>
<dbReference type="Proteomes" id="UP001458946">
    <property type="component" value="Unassembled WGS sequence"/>
</dbReference>
<feature type="compositionally biased region" description="Polar residues" evidence="1">
    <location>
        <begin position="184"/>
        <end position="193"/>
    </location>
</feature>
<sequence length="203" mass="22734">MSYAKAQIVPLNAEGKSDGAKPIECMFNPREYTITREVKWETQSNDTNDAGDKVYKGGSAAQLNLELFFDTYGNRKGGSSQVEDVRKYTERLWALTRMEEKNQSSQANKSVKKPIPAKVLFQWGGTWHFAAIIRSIEQQFMLFMPDGTPVRSVIKITLEQADTETHFYGRDAMGNSLGPRDASVGNNKSGQNNDLRRMAKGNA</sequence>
<feature type="domain" description="Contractile injection system tube protein N-terminal" evidence="2">
    <location>
        <begin position="4"/>
        <end position="164"/>
    </location>
</feature>
<evidence type="ECO:0000256" key="1">
    <source>
        <dbReference type="SAM" id="MobiDB-lite"/>
    </source>
</evidence>
<dbReference type="RefSeq" id="WP_353543078.1">
    <property type="nucleotide sequence ID" value="NZ_BAABRN010000038.1"/>
</dbReference>